<dbReference type="STRING" id="945553.A0A0D2NYM1"/>
<feature type="compositionally biased region" description="Basic and acidic residues" evidence="1">
    <location>
        <begin position="154"/>
        <end position="172"/>
    </location>
</feature>
<feature type="compositionally biased region" description="Polar residues" evidence="1">
    <location>
        <begin position="342"/>
        <end position="353"/>
    </location>
</feature>
<keyword evidence="2" id="KW-1133">Transmembrane helix</keyword>
<feature type="region of interest" description="Disordered" evidence="1">
    <location>
        <begin position="258"/>
        <end position="305"/>
    </location>
</feature>
<evidence type="ECO:0000256" key="1">
    <source>
        <dbReference type="SAM" id="MobiDB-lite"/>
    </source>
</evidence>
<sequence length="504" mass="53432">MVPSISFPSESVTWSSSASSTLSSSTVSIPISSAIDAPTTTTVIVFTTAGSNQTTTVPSGALRTEAATVSAFAQNTGAIVGVAVAAFVALLCLLFCVFFTCRRYRREKHPDDYIDGIMHLARGTSWRRPVDGDEDESYNEKAHSAQRPSGRHAHSSDMHEVSERTSHGDRLSNGDSSAESTTATMVPMSTVFGGQSYIPSLDQGHCADSAPSAVATSGLLSRTPTRTSIDAWRVPAGSYPHPNTCGTRSAVSLVLAGEPNKGTTVSSSSTEDSRRPYPKRKSLSGPRPNTSAKVRKHSSTPPTAFMGVRQSAFDCEQQTQPREQSEKVTVKGLINRLRSGRRTSVQSVDTVRGSSHGPETDQSSLPSISVFSPSLLNPPIVVAPSHPVLTFPRGVTGNSYTPSDGSVGVSGQYDNSAVLWPPPTLPSVAPSPSSTDTSSIKGYLLHPRLALGRAQSEQASITSFRDHEDYSRPINGLVNNHLRSTTTLETHATTESDPADTATS</sequence>
<evidence type="ECO:0008006" key="5">
    <source>
        <dbReference type="Google" id="ProtNLM"/>
    </source>
</evidence>
<feature type="transmembrane region" description="Helical" evidence="2">
    <location>
        <begin position="78"/>
        <end position="99"/>
    </location>
</feature>
<evidence type="ECO:0000256" key="2">
    <source>
        <dbReference type="SAM" id="Phobius"/>
    </source>
</evidence>
<feature type="region of interest" description="Disordered" evidence="1">
    <location>
        <begin position="334"/>
        <end position="366"/>
    </location>
</feature>
<evidence type="ECO:0000313" key="3">
    <source>
        <dbReference type="EMBL" id="KJA21566.1"/>
    </source>
</evidence>
<dbReference type="AlphaFoldDB" id="A0A0D2NYM1"/>
<dbReference type="EMBL" id="KN817557">
    <property type="protein sequence ID" value="KJA21566.1"/>
    <property type="molecule type" value="Genomic_DNA"/>
</dbReference>
<protein>
    <recommendedName>
        <fullName evidence="5">Transmembrane protein</fullName>
    </recommendedName>
</protein>
<keyword evidence="2" id="KW-0812">Transmembrane</keyword>
<proteinExistence type="predicted"/>
<gene>
    <name evidence="3" type="ORF">HYPSUDRAFT_41957</name>
</gene>
<name>A0A0D2NYM1_HYPSF</name>
<keyword evidence="2" id="KW-0472">Membrane</keyword>
<dbReference type="OrthoDB" id="3039272at2759"/>
<keyword evidence="4" id="KW-1185">Reference proteome</keyword>
<organism evidence="3 4">
    <name type="scientific">Hypholoma sublateritium (strain FD-334 SS-4)</name>
    <dbReference type="NCBI Taxonomy" id="945553"/>
    <lineage>
        <taxon>Eukaryota</taxon>
        <taxon>Fungi</taxon>
        <taxon>Dikarya</taxon>
        <taxon>Basidiomycota</taxon>
        <taxon>Agaricomycotina</taxon>
        <taxon>Agaricomycetes</taxon>
        <taxon>Agaricomycetidae</taxon>
        <taxon>Agaricales</taxon>
        <taxon>Agaricineae</taxon>
        <taxon>Strophariaceae</taxon>
        <taxon>Hypholoma</taxon>
    </lineage>
</organism>
<evidence type="ECO:0000313" key="4">
    <source>
        <dbReference type="Proteomes" id="UP000054270"/>
    </source>
</evidence>
<feature type="region of interest" description="Disordered" evidence="1">
    <location>
        <begin position="126"/>
        <end position="180"/>
    </location>
</feature>
<feature type="compositionally biased region" description="Polar residues" evidence="1">
    <location>
        <begin position="261"/>
        <end position="270"/>
    </location>
</feature>
<dbReference type="Proteomes" id="UP000054270">
    <property type="component" value="Unassembled WGS sequence"/>
</dbReference>
<reference evidence="4" key="1">
    <citation type="submission" date="2014-04" db="EMBL/GenBank/DDBJ databases">
        <title>Evolutionary Origins and Diversification of the Mycorrhizal Mutualists.</title>
        <authorList>
            <consortium name="DOE Joint Genome Institute"/>
            <consortium name="Mycorrhizal Genomics Consortium"/>
            <person name="Kohler A."/>
            <person name="Kuo A."/>
            <person name="Nagy L.G."/>
            <person name="Floudas D."/>
            <person name="Copeland A."/>
            <person name="Barry K.W."/>
            <person name="Cichocki N."/>
            <person name="Veneault-Fourrey C."/>
            <person name="LaButti K."/>
            <person name="Lindquist E.A."/>
            <person name="Lipzen A."/>
            <person name="Lundell T."/>
            <person name="Morin E."/>
            <person name="Murat C."/>
            <person name="Riley R."/>
            <person name="Ohm R."/>
            <person name="Sun H."/>
            <person name="Tunlid A."/>
            <person name="Henrissat B."/>
            <person name="Grigoriev I.V."/>
            <person name="Hibbett D.S."/>
            <person name="Martin F."/>
        </authorList>
    </citation>
    <scope>NUCLEOTIDE SEQUENCE [LARGE SCALE GENOMIC DNA]</scope>
    <source>
        <strain evidence="4">FD-334 SS-4</strain>
    </source>
</reference>
<accession>A0A0D2NYM1</accession>